<dbReference type="STRING" id="48709.A0A1D2NB39"/>
<dbReference type="EMBL" id="LJIJ01000111">
    <property type="protein sequence ID" value="ODN02463.1"/>
    <property type="molecule type" value="Genomic_DNA"/>
</dbReference>
<dbReference type="OrthoDB" id="1684102at2759"/>
<dbReference type="GO" id="GO:0015179">
    <property type="term" value="F:L-amino acid transmembrane transporter activity"/>
    <property type="evidence" value="ECO:0007669"/>
    <property type="project" value="TreeGrafter"/>
</dbReference>
<dbReference type="PANTHER" id="PTHR22950:SF349">
    <property type="entry name" value="AMINO ACID TRANSPORTER TRANSMEMBRANE DOMAIN-CONTAINING PROTEIN"/>
    <property type="match status" value="1"/>
</dbReference>
<evidence type="ECO:0000256" key="3">
    <source>
        <dbReference type="ARBA" id="ARBA00022989"/>
    </source>
</evidence>
<keyword evidence="2 6" id="KW-0812">Transmembrane</keyword>
<sequence length="487" mass="53916">MSKEEVEPLLLQTDGSDGHGSQDSDEPMYPHKKGAKTSTVISLQKPVAEHDYSITGEHYDPLTERDIEHPTSNCDTMIHLLKGNVGTGILAMPDAFKNAGLAVGTIGTVMIGLICVHTMHILVRCAHDLCRRTQTPTLSFAEVAEVSFKVGPPPLRRFSSVARMTIDSFLCVTQLGFCCVYFVFVAQNLKHVFDPYMGTWPLQSYMALLLLPMILLNYVRNLKLLAPFSMIANIFMAAGLGIIFYYIFRDPLPPIHRPEFHSGFASWKQLPLYFGTAIYAFEGIGMVLPLENSMKTPLDFGGWNGVLNTSMIIVGCLYTAVGFFGYLKYGDLVAGSVTLNLSTGEVLAESVRLMMALSIFLSYPLQFYVPMDIMWPSIKSRIPTERMQLISEYAFRTFLVILTFAMAELIPNLGLFISLVGAVSSSTLALIFPPLINILTTWNAGYGKFRWELWKDISLMIFGGIGFVAGTYVSLEQILHGEASKGG</sequence>
<keyword evidence="4 6" id="KW-0472">Membrane</keyword>
<dbReference type="AlphaFoldDB" id="A0A1D2NB39"/>
<evidence type="ECO:0000256" key="5">
    <source>
        <dbReference type="SAM" id="MobiDB-lite"/>
    </source>
</evidence>
<accession>A0A1D2NB39</accession>
<gene>
    <name evidence="8" type="ORF">Ocin01_04230</name>
</gene>
<feature type="transmembrane region" description="Helical" evidence="6">
    <location>
        <begin position="302"/>
        <end position="326"/>
    </location>
</feature>
<feature type="transmembrane region" description="Helical" evidence="6">
    <location>
        <begin position="270"/>
        <end position="290"/>
    </location>
</feature>
<proteinExistence type="predicted"/>
<comment type="subcellular location">
    <subcellularLocation>
        <location evidence="1">Membrane</location>
        <topology evidence="1">Multi-pass membrane protein</topology>
    </subcellularLocation>
</comment>
<evidence type="ECO:0000256" key="1">
    <source>
        <dbReference type="ARBA" id="ARBA00004141"/>
    </source>
</evidence>
<feature type="region of interest" description="Disordered" evidence="5">
    <location>
        <begin position="1"/>
        <end position="35"/>
    </location>
</feature>
<evidence type="ECO:0000256" key="2">
    <source>
        <dbReference type="ARBA" id="ARBA00022692"/>
    </source>
</evidence>
<feature type="transmembrane region" description="Helical" evidence="6">
    <location>
        <begin position="99"/>
        <end position="123"/>
    </location>
</feature>
<protein>
    <submittedName>
        <fullName evidence="8">Proton-coupled amino acid transporter 4</fullName>
    </submittedName>
</protein>
<dbReference type="Pfam" id="PF01490">
    <property type="entry name" value="Aa_trans"/>
    <property type="match status" value="1"/>
</dbReference>
<feature type="transmembrane region" description="Helical" evidence="6">
    <location>
        <begin position="457"/>
        <end position="475"/>
    </location>
</feature>
<dbReference type="OMA" id="WIRNISK"/>
<feature type="transmembrane region" description="Helical" evidence="6">
    <location>
        <begin position="231"/>
        <end position="248"/>
    </location>
</feature>
<evidence type="ECO:0000313" key="8">
    <source>
        <dbReference type="EMBL" id="ODN02463.1"/>
    </source>
</evidence>
<organism evidence="8 9">
    <name type="scientific">Orchesella cincta</name>
    <name type="common">Springtail</name>
    <name type="synonym">Podura cincta</name>
    <dbReference type="NCBI Taxonomy" id="48709"/>
    <lineage>
        <taxon>Eukaryota</taxon>
        <taxon>Metazoa</taxon>
        <taxon>Ecdysozoa</taxon>
        <taxon>Arthropoda</taxon>
        <taxon>Hexapoda</taxon>
        <taxon>Collembola</taxon>
        <taxon>Entomobryomorpha</taxon>
        <taxon>Entomobryoidea</taxon>
        <taxon>Orchesellidae</taxon>
        <taxon>Orchesellinae</taxon>
        <taxon>Orchesella</taxon>
    </lineage>
</organism>
<feature type="transmembrane region" description="Helical" evidence="6">
    <location>
        <begin position="166"/>
        <end position="186"/>
    </location>
</feature>
<feature type="domain" description="Amino acid transporter transmembrane" evidence="7">
    <location>
        <begin position="70"/>
        <end position="474"/>
    </location>
</feature>
<evidence type="ECO:0000313" key="9">
    <source>
        <dbReference type="Proteomes" id="UP000094527"/>
    </source>
</evidence>
<keyword evidence="3 6" id="KW-1133">Transmembrane helix</keyword>
<comment type="caution">
    <text evidence="8">The sequence shown here is derived from an EMBL/GenBank/DDBJ whole genome shotgun (WGS) entry which is preliminary data.</text>
</comment>
<evidence type="ECO:0000256" key="6">
    <source>
        <dbReference type="SAM" id="Phobius"/>
    </source>
</evidence>
<name>A0A1D2NB39_ORCCI</name>
<dbReference type="PANTHER" id="PTHR22950">
    <property type="entry name" value="AMINO ACID TRANSPORTER"/>
    <property type="match status" value="1"/>
</dbReference>
<reference evidence="8 9" key="1">
    <citation type="journal article" date="2016" name="Genome Biol. Evol.">
        <title>Gene Family Evolution Reflects Adaptation to Soil Environmental Stressors in the Genome of the Collembolan Orchesella cincta.</title>
        <authorList>
            <person name="Faddeeva-Vakhrusheva A."/>
            <person name="Derks M.F."/>
            <person name="Anvar S.Y."/>
            <person name="Agamennone V."/>
            <person name="Suring W."/>
            <person name="Smit S."/>
            <person name="van Straalen N.M."/>
            <person name="Roelofs D."/>
        </authorList>
    </citation>
    <scope>NUCLEOTIDE SEQUENCE [LARGE SCALE GENOMIC DNA]</scope>
    <source>
        <tissue evidence="8">Mixed pool</tissue>
    </source>
</reference>
<feature type="transmembrane region" description="Helical" evidence="6">
    <location>
        <begin position="413"/>
        <end position="436"/>
    </location>
</feature>
<feature type="transmembrane region" description="Helical" evidence="6">
    <location>
        <begin position="390"/>
        <end position="407"/>
    </location>
</feature>
<dbReference type="Proteomes" id="UP000094527">
    <property type="component" value="Unassembled WGS sequence"/>
</dbReference>
<feature type="transmembrane region" description="Helical" evidence="6">
    <location>
        <begin position="346"/>
        <end position="369"/>
    </location>
</feature>
<evidence type="ECO:0000259" key="7">
    <source>
        <dbReference type="Pfam" id="PF01490"/>
    </source>
</evidence>
<feature type="transmembrane region" description="Helical" evidence="6">
    <location>
        <begin position="198"/>
        <end position="219"/>
    </location>
</feature>
<evidence type="ECO:0000256" key="4">
    <source>
        <dbReference type="ARBA" id="ARBA00023136"/>
    </source>
</evidence>
<dbReference type="GO" id="GO:0005774">
    <property type="term" value="C:vacuolar membrane"/>
    <property type="evidence" value="ECO:0007669"/>
    <property type="project" value="TreeGrafter"/>
</dbReference>
<keyword evidence="9" id="KW-1185">Reference proteome</keyword>
<dbReference type="InterPro" id="IPR013057">
    <property type="entry name" value="AA_transpt_TM"/>
</dbReference>